<name>A0A6I2UXE2_9FIRM</name>
<sequence length="149" mass="17334">MSEKDILSGHQSLCDKRQKRIVSKEKRSSHTAVNKNGQLVRQYLIDGDVIKDKHVIKCDYLVLNDEKKAAYFIELKGSKVVHAIEQIEETAKRLRPCLPGYQFYYRIVISGSCTHNVNRAEYLSWKNKYRSIQGNPVAYLARVRYTEKI</sequence>
<comment type="caution">
    <text evidence="1">The sequence shown here is derived from an EMBL/GenBank/DDBJ whole genome shotgun (WGS) entry which is preliminary data.</text>
</comment>
<organism evidence="1 2">
    <name type="scientific">Selenomonas montiformis</name>
    <dbReference type="NCBI Taxonomy" id="2652285"/>
    <lineage>
        <taxon>Bacteria</taxon>
        <taxon>Bacillati</taxon>
        <taxon>Bacillota</taxon>
        <taxon>Negativicutes</taxon>
        <taxon>Selenomonadales</taxon>
        <taxon>Selenomonadaceae</taxon>
        <taxon>Selenomonas</taxon>
    </lineage>
</organism>
<keyword evidence="2" id="KW-1185">Reference proteome</keyword>
<reference evidence="1 2" key="1">
    <citation type="submission" date="2019-08" db="EMBL/GenBank/DDBJ databases">
        <title>In-depth cultivation of the pig gut microbiome towards novel bacterial diversity and tailored functional studies.</title>
        <authorList>
            <person name="Wylensek D."/>
            <person name="Hitch T.C.A."/>
            <person name="Clavel T."/>
        </authorList>
    </citation>
    <scope>NUCLEOTIDE SEQUENCE [LARGE SCALE GENOMIC DNA]</scope>
    <source>
        <strain evidence="2">WCA-380-WT-3B3</strain>
    </source>
</reference>
<dbReference type="Proteomes" id="UP000430222">
    <property type="component" value="Unassembled WGS sequence"/>
</dbReference>
<proteinExistence type="predicted"/>
<dbReference type="AlphaFoldDB" id="A0A6I2UXE2"/>
<protein>
    <submittedName>
        <fullName evidence="1">Uncharacterized protein</fullName>
    </submittedName>
</protein>
<dbReference type="EMBL" id="VUNL01000007">
    <property type="protein sequence ID" value="MSV25035.1"/>
    <property type="molecule type" value="Genomic_DNA"/>
</dbReference>
<evidence type="ECO:0000313" key="1">
    <source>
        <dbReference type="EMBL" id="MSV25035.1"/>
    </source>
</evidence>
<dbReference type="RefSeq" id="WP_154620809.1">
    <property type="nucleotide sequence ID" value="NZ_VUNL01000007.1"/>
</dbReference>
<gene>
    <name evidence="1" type="ORF">FYJ78_07530</name>
</gene>
<accession>A0A6I2UXE2</accession>
<evidence type="ECO:0000313" key="2">
    <source>
        <dbReference type="Proteomes" id="UP000430222"/>
    </source>
</evidence>